<dbReference type="InterPro" id="IPR016786">
    <property type="entry name" value="YdeI_bac"/>
</dbReference>
<dbReference type="PIRSF" id="PIRSF021308">
    <property type="entry name" value="UCP021308"/>
    <property type="match status" value="1"/>
</dbReference>
<dbReference type="SUPFAM" id="SSF159888">
    <property type="entry name" value="YdhG-like"/>
    <property type="match status" value="1"/>
</dbReference>
<evidence type="ECO:0000313" key="2">
    <source>
        <dbReference type="EMBL" id="TGE28164.1"/>
    </source>
</evidence>
<evidence type="ECO:0000313" key="3">
    <source>
        <dbReference type="Proteomes" id="UP000298471"/>
    </source>
</evidence>
<dbReference type="RefSeq" id="WP_135391536.1">
    <property type="nucleotide sequence ID" value="NZ_SRMB01000001.1"/>
</dbReference>
<dbReference type="Proteomes" id="UP000298471">
    <property type="component" value="Unassembled WGS sequence"/>
</dbReference>
<dbReference type="Gene3D" id="3.90.1150.200">
    <property type="match status" value="1"/>
</dbReference>
<comment type="caution">
    <text evidence="2">The sequence shown here is derived from an EMBL/GenBank/DDBJ whole genome shotgun (WGS) entry which is preliminary data.</text>
</comment>
<dbReference type="AlphaFoldDB" id="A0A4Z0QEL2"/>
<sequence length="206" mass="23075">MTTTVDFYFTDGCGRCALVSTPACNVNTWRAELRELRALVLGCGLTEERKWGVPCYTFQKKNVLLIHAFKDYCALNFFHGALLADPAGLLMQQTENSQATRQIRFTDVREITRQQAVVQAYIQEAIEVEKAGLKVSFKPTSEYVLPEELQHALASNAALKAAFNTLTPGRQRGYLLYFAAPKQAKTRAARIAKYTPQILRGKGLHD</sequence>
<reference evidence="2 3" key="1">
    <citation type="submission" date="2019-04" db="EMBL/GenBank/DDBJ databases">
        <authorList>
            <person name="Feng G."/>
            <person name="Zhang J."/>
            <person name="Zhu H."/>
        </authorList>
    </citation>
    <scope>NUCLEOTIDE SEQUENCE [LARGE SCALE GENOMIC DNA]</scope>
    <source>
        <strain evidence="2 3">9PBR-1</strain>
    </source>
</reference>
<dbReference type="OrthoDB" id="9800461at2"/>
<organism evidence="2 3">
    <name type="scientific">Hymenobacter metallicola</name>
    <dbReference type="NCBI Taxonomy" id="2563114"/>
    <lineage>
        <taxon>Bacteria</taxon>
        <taxon>Pseudomonadati</taxon>
        <taxon>Bacteroidota</taxon>
        <taxon>Cytophagia</taxon>
        <taxon>Cytophagales</taxon>
        <taxon>Hymenobacteraceae</taxon>
        <taxon>Hymenobacter</taxon>
    </lineage>
</organism>
<keyword evidence="3" id="KW-1185">Reference proteome</keyword>
<feature type="domain" description="YdhG-like" evidence="1">
    <location>
        <begin position="29"/>
        <end position="126"/>
    </location>
</feature>
<proteinExistence type="predicted"/>
<name>A0A4Z0QEL2_9BACT</name>
<accession>A0A4Z0QEL2</accession>
<dbReference type="InterPro" id="IPR014922">
    <property type="entry name" value="YdhG-like"/>
</dbReference>
<dbReference type="Pfam" id="PF13376">
    <property type="entry name" value="OmdA"/>
    <property type="match status" value="1"/>
</dbReference>
<protein>
    <recommendedName>
        <fullName evidence="1">YdhG-like domain-containing protein</fullName>
    </recommendedName>
</protein>
<dbReference type="EMBL" id="SRMB01000001">
    <property type="protein sequence ID" value="TGE28164.1"/>
    <property type="molecule type" value="Genomic_DNA"/>
</dbReference>
<dbReference type="Pfam" id="PF08818">
    <property type="entry name" value="DUF1801"/>
    <property type="match status" value="1"/>
</dbReference>
<evidence type="ECO:0000259" key="1">
    <source>
        <dbReference type="Pfam" id="PF08818"/>
    </source>
</evidence>
<gene>
    <name evidence="2" type="ORF">E5K02_01485</name>
</gene>